<accession>X1T122</accession>
<evidence type="ECO:0000313" key="1">
    <source>
        <dbReference type="EMBL" id="GAI81320.1"/>
    </source>
</evidence>
<sequence length="58" mass="6440">MLVRQEYSLYCGGINWSLELDNSGGTGYFSVGVGNCQLGVETRSLKILPGLFDFDYQK</sequence>
<dbReference type="EMBL" id="BARW01006832">
    <property type="protein sequence ID" value="GAI81320.1"/>
    <property type="molecule type" value="Genomic_DNA"/>
</dbReference>
<proteinExistence type="predicted"/>
<protein>
    <submittedName>
        <fullName evidence="1">Uncharacterized protein</fullName>
    </submittedName>
</protein>
<dbReference type="AlphaFoldDB" id="X1T122"/>
<organism evidence="1">
    <name type="scientific">marine sediment metagenome</name>
    <dbReference type="NCBI Taxonomy" id="412755"/>
    <lineage>
        <taxon>unclassified sequences</taxon>
        <taxon>metagenomes</taxon>
        <taxon>ecological metagenomes</taxon>
    </lineage>
</organism>
<name>X1T122_9ZZZZ</name>
<reference evidence="1" key="1">
    <citation type="journal article" date="2014" name="Front. Microbiol.">
        <title>High frequency of phylogenetically diverse reductive dehalogenase-homologous genes in deep subseafloor sedimentary metagenomes.</title>
        <authorList>
            <person name="Kawai M."/>
            <person name="Futagami T."/>
            <person name="Toyoda A."/>
            <person name="Takaki Y."/>
            <person name="Nishi S."/>
            <person name="Hori S."/>
            <person name="Arai W."/>
            <person name="Tsubouchi T."/>
            <person name="Morono Y."/>
            <person name="Uchiyama I."/>
            <person name="Ito T."/>
            <person name="Fujiyama A."/>
            <person name="Inagaki F."/>
            <person name="Takami H."/>
        </authorList>
    </citation>
    <scope>NUCLEOTIDE SEQUENCE</scope>
    <source>
        <strain evidence="1">Expedition CK06-06</strain>
    </source>
</reference>
<comment type="caution">
    <text evidence="1">The sequence shown here is derived from an EMBL/GenBank/DDBJ whole genome shotgun (WGS) entry which is preliminary data.</text>
</comment>
<gene>
    <name evidence="1" type="ORF">S12H4_14333</name>
</gene>